<dbReference type="STRING" id="136037.A0A067R1U7"/>
<name>A0A067R1U7_ZOONE</name>
<dbReference type="eggNOG" id="KOG0508">
    <property type="taxonomic scope" value="Eukaryota"/>
</dbReference>
<dbReference type="Gene3D" id="1.25.40.10">
    <property type="entry name" value="Tetratricopeptide repeat domain"/>
    <property type="match status" value="1"/>
</dbReference>
<keyword evidence="2" id="KW-1185">Reference proteome</keyword>
<proteinExistence type="predicted"/>
<evidence type="ECO:0000313" key="1">
    <source>
        <dbReference type="EMBL" id="KDR11581.1"/>
    </source>
</evidence>
<dbReference type="InterPro" id="IPR011990">
    <property type="entry name" value="TPR-like_helical_dom_sf"/>
</dbReference>
<organism evidence="1 2">
    <name type="scientific">Zootermopsis nevadensis</name>
    <name type="common">Dampwood termite</name>
    <dbReference type="NCBI Taxonomy" id="136037"/>
    <lineage>
        <taxon>Eukaryota</taxon>
        <taxon>Metazoa</taxon>
        <taxon>Ecdysozoa</taxon>
        <taxon>Arthropoda</taxon>
        <taxon>Hexapoda</taxon>
        <taxon>Insecta</taxon>
        <taxon>Pterygota</taxon>
        <taxon>Neoptera</taxon>
        <taxon>Polyneoptera</taxon>
        <taxon>Dictyoptera</taxon>
        <taxon>Blattodea</taxon>
        <taxon>Blattoidea</taxon>
        <taxon>Termitoidae</taxon>
        <taxon>Termopsidae</taxon>
        <taxon>Zootermopsis</taxon>
    </lineage>
</organism>
<protein>
    <submittedName>
        <fullName evidence="1">Fem-1-like protein A</fullName>
    </submittedName>
</protein>
<sequence>MVRNESVVVVGALIKVKLLWRQKEEFNRAKNWEPLPHTELFLEASNHKCTYVQELHVEALRRADPSSKEFYRMSIDQANQNLGPAVLRHLKNGYHVGSTHLPKPRQRNTVAAYDHAKEISDLEGLEDLLADPDEMRMQALVIRERILGPAHPDTSYYIRYRGAVYADAGKFNRCVDLWNYALDMQQSSMKGGKSLEMLGDYKLFIKSSAPLRKHALRSRSQIFLNKYRITQGK</sequence>
<dbReference type="Proteomes" id="UP000027135">
    <property type="component" value="Unassembled WGS sequence"/>
</dbReference>
<gene>
    <name evidence="1" type="ORF">L798_14528</name>
</gene>
<dbReference type="EMBL" id="KK853089">
    <property type="protein sequence ID" value="KDR11581.1"/>
    <property type="molecule type" value="Genomic_DNA"/>
</dbReference>
<dbReference type="AlphaFoldDB" id="A0A067R1U7"/>
<accession>A0A067R1U7</accession>
<dbReference type="InParanoid" id="A0A067R1U7"/>
<evidence type="ECO:0000313" key="2">
    <source>
        <dbReference type="Proteomes" id="UP000027135"/>
    </source>
</evidence>
<reference evidence="1 2" key="1">
    <citation type="journal article" date="2014" name="Nat. Commun.">
        <title>Molecular traces of alternative social organization in a termite genome.</title>
        <authorList>
            <person name="Terrapon N."/>
            <person name="Li C."/>
            <person name="Robertson H.M."/>
            <person name="Ji L."/>
            <person name="Meng X."/>
            <person name="Booth W."/>
            <person name="Chen Z."/>
            <person name="Childers C.P."/>
            <person name="Glastad K.M."/>
            <person name="Gokhale K."/>
            <person name="Gowin J."/>
            <person name="Gronenberg W."/>
            <person name="Hermansen R.A."/>
            <person name="Hu H."/>
            <person name="Hunt B.G."/>
            <person name="Huylmans A.K."/>
            <person name="Khalil S.M."/>
            <person name="Mitchell R.D."/>
            <person name="Munoz-Torres M.C."/>
            <person name="Mustard J.A."/>
            <person name="Pan H."/>
            <person name="Reese J.T."/>
            <person name="Scharf M.E."/>
            <person name="Sun F."/>
            <person name="Vogel H."/>
            <person name="Xiao J."/>
            <person name="Yang W."/>
            <person name="Yang Z."/>
            <person name="Yang Z."/>
            <person name="Zhou J."/>
            <person name="Zhu J."/>
            <person name="Brent C.S."/>
            <person name="Elsik C.G."/>
            <person name="Goodisman M.A."/>
            <person name="Liberles D.A."/>
            <person name="Roe R.M."/>
            <person name="Vargo E.L."/>
            <person name="Vilcinskas A."/>
            <person name="Wang J."/>
            <person name="Bornberg-Bauer E."/>
            <person name="Korb J."/>
            <person name="Zhang G."/>
            <person name="Liebig J."/>
        </authorList>
    </citation>
    <scope>NUCLEOTIDE SEQUENCE [LARGE SCALE GENOMIC DNA]</scope>
    <source>
        <tissue evidence="1">Whole organism</tissue>
    </source>
</reference>